<gene>
    <name evidence="1" type="ORF">COLO4_35201</name>
</gene>
<reference evidence="2" key="1">
    <citation type="submission" date="2013-09" db="EMBL/GenBank/DDBJ databases">
        <title>Corchorus olitorius genome sequencing.</title>
        <authorList>
            <person name="Alam M."/>
            <person name="Haque M.S."/>
            <person name="Islam M.S."/>
            <person name="Emdad E.M."/>
            <person name="Islam M.M."/>
            <person name="Ahmed B."/>
            <person name="Halim A."/>
            <person name="Hossen Q.M.M."/>
            <person name="Hossain M.Z."/>
            <person name="Ahmed R."/>
            <person name="Khan M.M."/>
            <person name="Islam R."/>
            <person name="Rashid M.M."/>
            <person name="Khan S.A."/>
            <person name="Rahman M.S."/>
            <person name="Alam M."/>
            <person name="Yahiya A.S."/>
            <person name="Khan M.S."/>
            <person name="Azam M.S."/>
            <person name="Haque T."/>
            <person name="Lashkar M.Z.H."/>
            <person name="Akhand A.I."/>
            <person name="Morshed G."/>
            <person name="Roy S."/>
            <person name="Uddin K.S."/>
            <person name="Rabeya T."/>
            <person name="Hossain A.S."/>
            <person name="Chowdhury A."/>
            <person name="Snigdha A.R."/>
            <person name="Mortoza M.S."/>
            <person name="Matin S.A."/>
            <person name="Hoque S.M.E."/>
            <person name="Islam M.K."/>
            <person name="Roy D.K."/>
            <person name="Haider R."/>
            <person name="Moosa M.M."/>
            <person name="Elias S.M."/>
            <person name="Hasan A.M."/>
            <person name="Jahan S."/>
            <person name="Shafiuddin M."/>
            <person name="Mahmood N."/>
            <person name="Shommy N.S."/>
        </authorList>
    </citation>
    <scope>NUCLEOTIDE SEQUENCE [LARGE SCALE GENOMIC DNA]</scope>
    <source>
        <strain evidence="2">cv. O-4</strain>
    </source>
</reference>
<name>A0A1R3GI00_9ROSI</name>
<comment type="caution">
    <text evidence="1">The sequence shown here is derived from an EMBL/GenBank/DDBJ whole genome shotgun (WGS) entry which is preliminary data.</text>
</comment>
<dbReference type="EMBL" id="AWUE01022508">
    <property type="protein sequence ID" value="OMO57650.1"/>
    <property type="molecule type" value="Genomic_DNA"/>
</dbReference>
<sequence>MEPIHAAYDYANGIFYCVGSQGELGAFDVGLEKWSVLTNLEGLPDFNFNFVRLIVWDGNLQLIVGETSELANRALPCGANLINYCPNNKVMRYGGTTS</sequence>
<evidence type="ECO:0000313" key="2">
    <source>
        <dbReference type="Proteomes" id="UP000187203"/>
    </source>
</evidence>
<proteinExistence type="predicted"/>
<protein>
    <submittedName>
        <fullName evidence="1">F-box protein</fullName>
    </submittedName>
</protein>
<evidence type="ECO:0000313" key="1">
    <source>
        <dbReference type="EMBL" id="OMO57650.1"/>
    </source>
</evidence>
<dbReference type="Proteomes" id="UP000187203">
    <property type="component" value="Unassembled WGS sequence"/>
</dbReference>
<dbReference type="AlphaFoldDB" id="A0A1R3GI00"/>
<keyword evidence="2" id="KW-1185">Reference proteome</keyword>
<organism evidence="1 2">
    <name type="scientific">Corchorus olitorius</name>
    <dbReference type="NCBI Taxonomy" id="93759"/>
    <lineage>
        <taxon>Eukaryota</taxon>
        <taxon>Viridiplantae</taxon>
        <taxon>Streptophyta</taxon>
        <taxon>Embryophyta</taxon>
        <taxon>Tracheophyta</taxon>
        <taxon>Spermatophyta</taxon>
        <taxon>Magnoliopsida</taxon>
        <taxon>eudicotyledons</taxon>
        <taxon>Gunneridae</taxon>
        <taxon>Pentapetalae</taxon>
        <taxon>rosids</taxon>
        <taxon>malvids</taxon>
        <taxon>Malvales</taxon>
        <taxon>Malvaceae</taxon>
        <taxon>Grewioideae</taxon>
        <taxon>Apeibeae</taxon>
        <taxon>Corchorus</taxon>
    </lineage>
</organism>
<accession>A0A1R3GI00</accession>